<proteinExistence type="predicted"/>
<gene>
    <name evidence="1" type="ORF">HX095_04775</name>
</gene>
<sequence>MKHIKKKFYLESKDVPVPLKEGKKLLTVDRSDNATLKNIKKGENISFVKTEDENYRLALIYKHQGQHIFLPVPDFTLVYFNNAYLNNKSRKKLEKLLFKKINNIENGYSENVDSEIYGYIGIATSAIIQMFTSLESFINYLIPDEGVYIKIRPEKTESYNKEQIQKNIRFMEKVKEVLPFFTSKNFFINQTLTNNHIVNLKNIRDEIVHTKSNFLYQSQTELLEKLLKFKYDDTLSAIRKFMNFYIKDYNIDCDCSSEE</sequence>
<comment type="caution">
    <text evidence="1">The sequence shown here is derived from an EMBL/GenBank/DDBJ whole genome shotgun (WGS) entry which is preliminary data.</text>
</comment>
<evidence type="ECO:0000313" key="1">
    <source>
        <dbReference type="EMBL" id="MDM1550521.1"/>
    </source>
</evidence>
<protein>
    <recommendedName>
        <fullName evidence="3">RiboL-PSP-HEPN domain-containing protein</fullName>
    </recommendedName>
</protein>
<dbReference type="EMBL" id="JACALR010000002">
    <property type="protein sequence ID" value="MDM1550521.1"/>
    <property type="molecule type" value="Genomic_DNA"/>
</dbReference>
<accession>A0AAW7DGD5</accession>
<dbReference type="Proteomes" id="UP001173578">
    <property type="component" value="Unassembled WGS sequence"/>
</dbReference>
<name>A0AAW7DGD5_9FLAO</name>
<reference evidence="1" key="1">
    <citation type="submission" date="2020-06" db="EMBL/GenBank/DDBJ databases">
        <authorList>
            <person name="Dong N."/>
        </authorList>
    </citation>
    <scope>NUCLEOTIDE SEQUENCE</scope>
    <source>
        <strain evidence="1">210</strain>
    </source>
</reference>
<evidence type="ECO:0008006" key="3">
    <source>
        <dbReference type="Google" id="ProtNLM"/>
    </source>
</evidence>
<dbReference type="AlphaFoldDB" id="A0AAW7DGD5"/>
<reference evidence="1" key="2">
    <citation type="journal article" date="2022" name="Sci. Total Environ.">
        <title>Prevalence, transmission, and molecular epidemiology of tet(X)-positive bacteria among humans, animals, and environmental niches in China: An epidemiological, and genomic-based study.</title>
        <authorList>
            <person name="Dong N."/>
            <person name="Zeng Y."/>
            <person name="Cai C."/>
            <person name="Sun C."/>
            <person name="Lu J."/>
            <person name="Liu C."/>
            <person name="Zhou H."/>
            <person name="Sun Q."/>
            <person name="Shu L."/>
            <person name="Wang H."/>
            <person name="Wang Y."/>
            <person name="Wang S."/>
            <person name="Wu C."/>
            <person name="Chan E.W."/>
            <person name="Chen G."/>
            <person name="Shen Z."/>
            <person name="Chen S."/>
            <person name="Zhang R."/>
        </authorList>
    </citation>
    <scope>NUCLEOTIDE SEQUENCE</scope>
    <source>
        <strain evidence="1">210</strain>
    </source>
</reference>
<dbReference type="RefSeq" id="WP_276681994.1">
    <property type="nucleotide sequence ID" value="NZ_JACALR010000002.1"/>
</dbReference>
<evidence type="ECO:0000313" key="2">
    <source>
        <dbReference type="Proteomes" id="UP001173578"/>
    </source>
</evidence>
<organism evidence="1 2">
    <name type="scientific">Empedobacter falsenii</name>
    <dbReference type="NCBI Taxonomy" id="343874"/>
    <lineage>
        <taxon>Bacteria</taxon>
        <taxon>Pseudomonadati</taxon>
        <taxon>Bacteroidota</taxon>
        <taxon>Flavobacteriia</taxon>
        <taxon>Flavobacteriales</taxon>
        <taxon>Weeksellaceae</taxon>
        <taxon>Empedobacter</taxon>
    </lineage>
</organism>